<organism evidence="2 3">
    <name type="scientific">Streptomyces liliifuscus</name>
    <dbReference type="NCBI Taxonomy" id="2797636"/>
    <lineage>
        <taxon>Bacteria</taxon>
        <taxon>Bacillati</taxon>
        <taxon>Actinomycetota</taxon>
        <taxon>Actinomycetes</taxon>
        <taxon>Kitasatosporales</taxon>
        <taxon>Streptomycetaceae</taxon>
        <taxon>Streptomyces</taxon>
    </lineage>
</organism>
<accession>A0A7T7RHP2</accession>
<dbReference type="InterPro" id="IPR006311">
    <property type="entry name" value="TAT_signal"/>
</dbReference>
<dbReference type="PROSITE" id="PS51318">
    <property type="entry name" value="TAT"/>
    <property type="match status" value="1"/>
</dbReference>
<sequence length="241" mass="24949">MLRARRLVMALSALALAAGTGAATAGPAHANTNTNTGVGSGARQLGFADCPSLAELPEGADPAKWRCEAMTATGHLSLGRVEVPIDRPLAITFAEGTVDGEFRQVFGAMAATPLRVRGTPLSITPRYGGYSDFESNDERRGELDLTFRISGPEVPRGCSIGTDAAPVHLVLKETDPPGVVSPDPLVVSFGVADNRFSAPGTSGCGRLGPVLDRVLRLPAPAGANGIDLDARVAMRSYGGEE</sequence>
<proteinExistence type="predicted"/>
<evidence type="ECO:0000256" key="1">
    <source>
        <dbReference type="SAM" id="SignalP"/>
    </source>
</evidence>
<evidence type="ECO:0008006" key="4">
    <source>
        <dbReference type="Google" id="ProtNLM"/>
    </source>
</evidence>
<feature type="signal peptide" evidence="1">
    <location>
        <begin position="1"/>
        <end position="25"/>
    </location>
</feature>
<dbReference type="Proteomes" id="UP000595636">
    <property type="component" value="Chromosome"/>
</dbReference>
<keyword evidence="1" id="KW-0732">Signal</keyword>
<keyword evidence="3" id="KW-1185">Reference proteome</keyword>
<evidence type="ECO:0000313" key="3">
    <source>
        <dbReference type="Proteomes" id="UP000595636"/>
    </source>
</evidence>
<dbReference type="EMBL" id="CP066831">
    <property type="protein sequence ID" value="QQM46980.1"/>
    <property type="molecule type" value="Genomic_DNA"/>
</dbReference>
<protein>
    <recommendedName>
        <fullName evidence="4">Secreted protein</fullName>
    </recommendedName>
</protein>
<evidence type="ECO:0000313" key="2">
    <source>
        <dbReference type="EMBL" id="QQM46980.1"/>
    </source>
</evidence>
<reference evidence="2 3" key="1">
    <citation type="submission" date="2020-12" db="EMBL/GenBank/DDBJ databases">
        <title>A novel species.</title>
        <authorList>
            <person name="Li K."/>
        </authorList>
    </citation>
    <scope>NUCLEOTIDE SEQUENCE [LARGE SCALE GENOMIC DNA]</scope>
    <source>
        <strain evidence="2 3">ZYC-3</strain>
    </source>
</reference>
<feature type="chain" id="PRO_5038634223" description="Secreted protein" evidence="1">
    <location>
        <begin position="26"/>
        <end position="241"/>
    </location>
</feature>
<dbReference type="KEGG" id="slf:JEQ17_29100"/>
<gene>
    <name evidence="2" type="ORF">JEQ17_29100</name>
</gene>
<dbReference type="AlphaFoldDB" id="A0A7T7RHP2"/>
<name>A0A7T7RHP2_9ACTN</name>